<evidence type="ECO:0000256" key="2">
    <source>
        <dbReference type="ARBA" id="ARBA00006432"/>
    </source>
</evidence>
<evidence type="ECO:0000259" key="6">
    <source>
        <dbReference type="Pfam" id="PF00501"/>
    </source>
</evidence>
<dbReference type="PANTHER" id="PTHR24096:SF317">
    <property type="entry name" value="ADENYLATE-FORMING ENZYME AFEA"/>
    <property type="match status" value="1"/>
</dbReference>
<evidence type="ECO:0000256" key="3">
    <source>
        <dbReference type="ARBA" id="ARBA00022598"/>
    </source>
</evidence>
<dbReference type="OrthoDB" id="6509636at2759"/>
<comment type="caution">
    <text evidence="8">The sequence shown here is derived from an EMBL/GenBank/DDBJ whole genome shotgun (WGS) entry which is preliminary data.</text>
</comment>
<comment type="similarity">
    <text evidence="2">Belongs to the ATP-dependent AMP-binding enzyme family.</text>
</comment>
<dbReference type="GO" id="GO:0005524">
    <property type="term" value="F:ATP binding"/>
    <property type="evidence" value="ECO:0007669"/>
    <property type="project" value="UniProtKB-KW"/>
</dbReference>
<dbReference type="Proteomes" id="UP000758603">
    <property type="component" value="Unassembled WGS sequence"/>
</dbReference>
<dbReference type="EMBL" id="JAGPXC010000008">
    <property type="protein sequence ID" value="KAH6647808.1"/>
    <property type="molecule type" value="Genomic_DNA"/>
</dbReference>
<dbReference type="InterPro" id="IPR025110">
    <property type="entry name" value="AMP-bd_C"/>
</dbReference>
<dbReference type="SUPFAM" id="SSF56801">
    <property type="entry name" value="Acetyl-CoA synthetase-like"/>
    <property type="match status" value="1"/>
</dbReference>
<dbReference type="Pfam" id="PF13193">
    <property type="entry name" value="AMP-binding_C"/>
    <property type="match status" value="1"/>
</dbReference>
<evidence type="ECO:0000313" key="8">
    <source>
        <dbReference type="EMBL" id="KAH6647808.1"/>
    </source>
</evidence>
<dbReference type="RefSeq" id="XP_045954320.1">
    <property type="nucleotide sequence ID" value="XM_046108964.1"/>
</dbReference>
<dbReference type="Gene3D" id="3.40.50.12780">
    <property type="entry name" value="N-terminal domain of ligase-like"/>
    <property type="match status" value="1"/>
</dbReference>
<dbReference type="AlphaFoldDB" id="A0A9P8RPI0"/>
<keyword evidence="4" id="KW-0547">Nucleotide-binding</keyword>
<evidence type="ECO:0000256" key="5">
    <source>
        <dbReference type="ARBA" id="ARBA00022840"/>
    </source>
</evidence>
<name>A0A9P8RPI0_9PEZI</name>
<dbReference type="InterPro" id="IPR042099">
    <property type="entry name" value="ANL_N_sf"/>
</dbReference>
<dbReference type="Gene3D" id="3.30.300.30">
    <property type="match status" value="1"/>
</dbReference>
<keyword evidence="5" id="KW-0067">ATP-binding</keyword>
<dbReference type="PANTHER" id="PTHR24096">
    <property type="entry name" value="LONG-CHAIN-FATTY-ACID--COA LIGASE"/>
    <property type="match status" value="1"/>
</dbReference>
<evidence type="ECO:0000256" key="1">
    <source>
        <dbReference type="ARBA" id="ARBA00005179"/>
    </source>
</evidence>
<keyword evidence="3" id="KW-0436">Ligase</keyword>
<evidence type="ECO:0000256" key="4">
    <source>
        <dbReference type="ARBA" id="ARBA00022741"/>
    </source>
</evidence>
<evidence type="ECO:0000313" key="9">
    <source>
        <dbReference type="Proteomes" id="UP000758603"/>
    </source>
</evidence>
<evidence type="ECO:0000259" key="7">
    <source>
        <dbReference type="Pfam" id="PF13193"/>
    </source>
</evidence>
<feature type="domain" description="AMP-dependent synthetase/ligase" evidence="6">
    <location>
        <begin position="8"/>
        <end position="397"/>
    </location>
</feature>
<gene>
    <name evidence="8" type="ORF">BKA67DRAFT_683049</name>
</gene>
<dbReference type="Pfam" id="PF00501">
    <property type="entry name" value="AMP-binding"/>
    <property type="match status" value="1"/>
</dbReference>
<proteinExistence type="inferred from homology"/>
<dbReference type="GO" id="GO:0016405">
    <property type="term" value="F:CoA-ligase activity"/>
    <property type="evidence" value="ECO:0007669"/>
    <property type="project" value="TreeGrafter"/>
</dbReference>
<dbReference type="InterPro" id="IPR045851">
    <property type="entry name" value="AMP-bd_C_sf"/>
</dbReference>
<keyword evidence="9" id="KW-1185">Reference proteome</keyword>
<dbReference type="InterPro" id="IPR000873">
    <property type="entry name" value="AMP-dep_synth/lig_dom"/>
</dbReference>
<sequence length="530" mass="58612">MDLVSFAFDVQAHYDPEKPLYISAENPSISLNASQMNTLVKQLVAGFQAAGLRKGEAVLLCVPNNCFYVALILGIIGAGGVFCGVNPAYQLDELVHIAEIASPRLVVVSKDIFPMVSRMCEMKGIPNDRIFLLEDLTVPDYPQDLLFSLDGKREVINDGNRTTGHPSDLQNHGQLPWSTLHDETVLRDTPAAYFSTSGTTGLPKLASLSHYSLIAQHRSLFENVPYEVVRLACLPFFHIFGAAWAVFCPLKYGEPVYIMPRFSLDNYTSNIFKYAITETYMAPPMVYELIQCERPLQQLLSTIKYVGIGGAPIDAESLSRFRSNLQPGATVTPVWGMTEFGPAALFRWGEHDDTGSIGRLIEGYDMKLVDSAGTLILADNQPGELLIRSPGIMTGYLGYPTHDEGDFFRTGDIAQVNEKKLHIVGRSKELIKVKGWQVAPAEIEAIILQHPDILDCAVVGILSADHVTELPRAYVVGRNGRKESVLGEEIYNLVRSRLVSYKKLAGGVTFLERIPRTPSGKVQRFKLFSL</sequence>
<feature type="domain" description="AMP-binding enzyme C-terminal" evidence="7">
    <location>
        <begin position="442"/>
        <end position="521"/>
    </location>
</feature>
<reference evidence="8" key="1">
    <citation type="journal article" date="2021" name="Nat. Commun.">
        <title>Genetic determinants of endophytism in the Arabidopsis root mycobiome.</title>
        <authorList>
            <person name="Mesny F."/>
            <person name="Miyauchi S."/>
            <person name="Thiergart T."/>
            <person name="Pickel B."/>
            <person name="Atanasova L."/>
            <person name="Karlsson M."/>
            <person name="Huettel B."/>
            <person name="Barry K.W."/>
            <person name="Haridas S."/>
            <person name="Chen C."/>
            <person name="Bauer D."/>
            <person name="Andreopoulos W."/>
            <person name="Pangilinan J."/>
            <person name="LaButti K."/>
            <person name="Riley R."/>
            <person name="Lipzen A."/>
            <person name="Clum A."/>
            <person name="Drula E."/>
            <person name="Henrissat B."/>
            <person name="Kohler A."/>
            <person name="Grigoriev I.V."/>
            <person name="Martin F.M."/>
            <person name="Hacquard S."/>
        </authorList>
    </citation>
    <scope>NUCLEOTIDE SEQUENCE</scope>
    <source>
        <strain evidence="8">MPI-SDFR-AT-0073</strain>
    </source>
</reference>
<accession>A0A9P8RPI0</accession>
<organism evidence="8 9">
    <name type="scientific">Truncatella angustata</name>
    <dbReference type="NCBI Taxonomy" id="152316"/>
    <lineage>
        <taxon>Eukaryota</taxon>
        <taxon>Fungi</taxon>
        <taxon>Dikarya</taxon>
        <taxon>Ascomycota</taxon>
        <taxon>Pezizomycotina</taxon>
        <taxon>Sordariomycetes</taxon>
        <taxon>Xylariomycetidae</taxon>
        <taxon>Amphisphaeriales</taxon>
        <taxon>Sporocadaceae</taxon>
        <taxon>Truncatella</taxon>
    </lineage>
</organism>
<protein>
    <submittedName>
        <fullName evidence="8">Adenylate-forming enzyme AfeA</fullName>
    </submittedName>
</protein>
<dbReference type="GeneID" id="70137855"/>
<dbReference type="GO" id="GO:0019748">
    <property type="term" value="P:secondary metabolic process"/>
    <property type="evidence" value="ECO:0007669"/>
    <property type="project" value="TreeGrafter"/>
</dbReference>
<comment type="pathway">
    <text evidence="1">Secondary metabolite biosynthesis.</text>
</comment>